<feature type="chain" id="PRO_5012272214" description="L-type lectin-like domain-containing protein" evidence="2">
    <location>
        <begin position="16"/>
        <end position="394"/>
    </location>
</feature>
<name>A0A177EI47_9MICR</name>
<sequence>MRVLSLLATLKLAVAYMIEMPDATIGMEDSLTHLSNGVKKHDGWHLRSGDKGSIVQFKHKNDKHDEWSMELVIKEPRLRHPNFAGIYLWYTDEPITPGEYKGGPGVFKGVVAGLEFLGQAADIVVAVNHGEIDFHGLHADETELKDVPDPSIFKGHQEFTFKVISTSKNFKIEIYGDHDTLLYDKVRYTDMKEISSRFSGKFFGVSTTYHAPLADSIVLKDVRFFNREEGPGYDPHEVNAETPEVHPRLPHEVDHPNVEIQHTISSVEYLTKYLRVVLGEPMNKPITENLTYLKKMINFQSAHVLELKDALTAMAQISKKHDASEHSYREEVLHRIGVVEHILHGLMQRKEAPLKHHTSTTHIGLCFVAAVSLAFACGYFLAQRQTQTLKLSKH</sequence>
<dbReference type="AlphaFoldDB" id="A0A177EI47"/>
<dbReference type="Gene3D" id="2.60.120.200">
    <property type="match status" value="1"/>
</dbReference>
<dbReference type="VEuPathDB" id="MicrosporidiaDB:NEDG_01923"/>
<protein>
    <recommendedName>
        <fullName evidence="5">L-type lectin-like domain-containing protein</fullName>
    </recommendedName>
</protein>
<evidence type="ECO:0000256" key="2">
    <source>
        <dbReference type="SAM" id="SignalP"/>
    </source>
</evidence>
<evidence type="ECO:0000313" key="3">
    <source>
        <dbReference type="EMBL" id="OAG31396.1"/>
    </source>
</evidence>
<accession>A0A177EI47</accession>
<reference evidence="3 4" key="1">
    <citation type="submission" date="2016-02" db="EMBL/GenBank/DDBJ databases">
        <title>Discovery of a natural microsporidian pathogen with a broad tissue tropism in Caenorhabditis elegans.</title>
        <authorList>
            <person name="Luallen R.J."/>
            <person name="Reinke A.W."/>
            <person name="Tong L."/>
            <person name="Botts M.R."/>
            <person name="Felix M.-A."/>
            <person name="Troemel E.R."/>
        </authorList>
    </citation>
    <scope>NUCLEOTIDE SEQUENCE [LARGE SCALE GENOMIC DNA]</scope>
    <source>
        <strain evidence="3 4">JUm2807</strain>
    </source>
</reference>
<dbReference type="Proteomes" id="UP000185944">
    <property type="component" value="Unassembled WGS sequence"/>
</dbReference>
<evidence type="ECO:0000313" key="4">
    <source>
        <dbReference type="Proteomes" id="UP000185944"/>
    </source>
</evidence>
<keyword evidence="4" id="KW-1185">Reference proteome</keyword>
<dbReference type="EMBL" id="LTDL01000016">
    <property type="protein sequence ID" value="OAG31396.1"/>
    <property type="molecule type" value="Genomic_DNA"/>
</dbReference>
<keyword evidence="2" id="KW-0732">Signal</keyword>
<comment type="caution">
    <text evidence="3">The sequence shown here is derived from an EMBL/GenBank/DDBJ whole genome shotgun (WGS) entry which is preliminary data.</text>
</comment>
<organism evidence="3 4">
    <name type="scientific">Nematocida displodere</name>
    <dbReference type="NCBI Taxonomy" id="1805483"/>
    <lineage>
        <taxon>Eukaryota</taxon>
        <taxon>Fungi</taxon>
        <taxon>Fungi incertae sedis</taxon>
        <taxon>Microsporidia</taxon>
        <taxon>Nematocida</taxon>
    </lineage>
</organism>
<proteinExistence type="predicted"/>
<evidence type="ECO:0000256" key="1">
    <source>
        <dbReference type="SAM" id="Phobius"/>
    </source>
</evidence>
<feature type="signal peptide" evidence="2">
    <location>
        <begin position="1"/>
        <end position="15"/>
    </location>
</feature>
<keyword evidence="1" id="KW-0472">Membrane</keyword>
<dbReference type="OrthoDB" id="2187573at2759"/>
<dbReference type="SUPFAM" id="SSF49899">
    <property type="entry name" value="Concanavalin A-like lectins/glucanases"/>
    <property type="match status" value="1"/>
</dbReference>
<gene>
    <name evidence="3" type="ORF">NEDG_01923</name>
</gene>
<dbReference type="GeneID" id="93648273"/>
<feature type="transmembrane region" description="Helical" evidence="1">
    <location>
        <begin position="362"/>
        <end position="382"/>
    </location>
</feature>
<keyword evidence="1" id="KW-1133">Transmembrane helix</keyword>
<evidence type="ECO:0008006" key="5">
    <source>
        <dbReference type="Google" id="ProtNLM"/>
    </source>
</evidence>
<dbReference type="RefSeq" id="XP_067545071.1">
    <property type="nucleotide sequence ID" value="XM_067689341.1"/>
</dbReference>
<dbReference type="InterPro" id="IPR013320">
    <property type="entry name" value="ConA-like_dom_sf"/>
</dbReference>
<keyword evidence="1" id="KW-0812">Transmembrane</keyword>